<gene>
    <name evidence="2" type="ORF">UCRPA7_3760</name>
</gene>
<proteinExistence type="predicted"/>
<dbReference type="AlphaFoldDB" id="R8BN18"/>
<dbReference type="HOGENOM" id="CLU_079418_1_0_1"/>
<feature type="transmembrane region" description="Helical" evidence="1">
    <location>
        <begin position="16"/>
        <end position="41"/>
    </location>
</feature>
<evidence type="ECO:0000256" key="1">
    <source>
        <dbReference type="SAM" id="Phobius"/>
    </source>
</evidence>
<protein>
    <submittedName>
        <fullName evidence="2">Putative paired amphipathic helix protein</fullName>
    </submittedName>
</protein>
<keyword evidence="3" id="KW-1185">Reference proteome</keyword>
<dbReference type="GeneID" id="19324140"/>
<name>R8BN18_PHAM7</name>
<dbReference type="EMBL" id="KB933061">
    <property type="protein sequence ID" value="EOO00680.1"/>
    <property type="molecule type" value="Genomic_DNA"/>
</dbReference>
<dbReference type="RefSeq" id="XP_007914380.1">
    <property type="nucleotide sequence ID" value="XM_007916189.1"/>
</dbReference>
<keyword evidence="1" id="KW-0812">Transmembrane</keyword>
<reference evidence="3" key="1">
    <citation type="journal article" date="2013" name="Genome Announc.">
        <title>Draft genome sequence of the ascomycete Phaeoacremonium aleophilum strain UCR-PA7, a causal agent of the esca disease complex in grapevines.</title>
        <authorList>
            <person name="Blanco-Ulate B."/>
            <person name="Rolshausen P."/>
            <person name="Cantu D."/>
        </authorList>
    </citation>
    <scope>NUCLEOTIDE SEQUENCE [LARGE SCALE GENOMIC DNA]</scope>
    <source>
        <strain evidence="3">UCR-PA7</strain>
    </source>
</reference>
<accession>R8BN18</accession>
<keyword evidence="1" id="KW-0472">Membrane</keyword>
<keyword evidence="1" id="KW-1133">Transmembrane helix</keyword>
<sequence length="158" mass="18078">MSFSKPRETNASFPPPVFLCGTIPLLIIAYTTSPFVAWVHLRLPPYARHSREVLQRFARTMPPNTRLQVTTMNMIGKPRVSDMTVSDLRPAHQRLGVVNYVRDTALENAARPWWMFRAVGRFSIQRASSGTADAKEGWVWREVADGIARRQEQQQARK</sequence>
<dbReference type="eggNOG" id="ENOG502SB6P">
    <property type="taxonomic scope" value="Eukaryota"/>
</dbReference>
<organism evidence="2 3">
    <name type="scientific">Phaeoacremonium minimum (strain UCR-PA7)</name>
    <name type="common">Esca disease fungus</name>
    <name type="synonym">Togninia minima</name>
    <dbReference type="NCBI Taxonomy" id="1286976"/>
    <lineage>
        <taxon>Eukaryota</taxon>
        <taxon>Fungi</taxon>
        <taxon>Dikarya</taxon>
        <taxon>Ascomycota</taxon>
        <taxon>Pezizomycotina</taxon>
        <taxon>Sordariomycetes</taxon>
        <taxon>Sordariomycetidae</taxon>
        <taxon>Togniniales</taxon>
        <taxon>Togniniaceae</taxon>
        <taxon>Phaeoacremonium</taxon>
    </lineage>
</organism>
<dbReference type="Proteomes" id="UP000014074">
    <property type="component" value="Unassembled WGS sequence"/>
</dbReference>
<dbReference type="OrthoDB" id="2386090at2759"/>
<evidence type="ECO:0000313" key="2">
    <source>
        <dbReference type="EMBL" id="EOO00680.1"/>
    </source>
</evidence>
<dbReference type="KEGG" id="tmn:UCRPA7_3760"/>
<evidence type="ECO:0000313" key="3">
    <source>
        <dbReference type="Proteomes" id="UP000014074"/>
    </source>
</evidence>